<keyword evidence="3" id="KW-1185">Reference proteome</keyword>
<name>A0AAW1NPJ9_9CHLO</name>
<evidence type="ECO:0000313" key="3">
    <source>
        <dbReference type="Proteomes" id="UP001465755"/>
    </source>
</evidence>
<sequence>MCTSTGGQRSNALQLRPAYRQGALGAAGIRVIPCMHYNSFFQAPSDTLQFVGCFVNMLTNVWASPEQCQRILSATVRQKPMRRWANPDRNPRWDGAAAAGGDGYSRAHRNAAMAWTRSHLQRAVTGYELQVRLRKRRQELLSSGQHVLPDLIPVECAFTTAQQGHFSLSQYHIVHNDGRTMNWRDFTRLAGMTGGDHDRYFVHVRTEALGWPAIEPSLQLPRLLVFLKFLAPQKEPHITTHRRSEPQLHAAQQIFEQLYPEILGLEPLAANLVCNPNAPSIQAAAAKAEAEDAVIASRLAHAAALSNEQWQLPEYVSIVASHRQGPNKGAVYPGHFSLAHQHIISGSTGATMTPQALVRSAHANASNIQNWQATLRLGPDEQGLGGMKLGWYLATLKYCNAVKSKLWRLTDACRKGIVELQRRFPKCTDPSFAVLDGSNFHAHFHSSVPTGMSTGNVDMSNTPSLAGAKRPQTQAIDLTGDDTPRRSGKMHRSEGATRDGLQVAQAAVQAADDRLSAREARRLQLCTDEKELPGTVYEVVILTDGMEVSGTACAQTLGKMHTSMWKQDMRVAGLEFGIQPMRLGHFMSTLRFWPACPKKPTDQEELDMQHLQDLFPTCSDLSVLAEPPQPSKSKPKSAAVTAKRQADCQAEKKARWEAVVQKRRIHWQTITAEEARPETISVRHHRHTETASFHILHQCILNSSGALIQPNDYITGLGEPAGYGWSRALLIAPDQELPEMSLQCFLAALKFTADPVVSRYVSTDDLADMEELQASFPLLAGMVAQEDTVKPAIP</sequence>
<gene>
    <name evidence="2" type="ORF">WJX73_002179</name>
</gene>
<organism evidence="2 3">
    <name type="scientific">Symbiochloris irregularis</name>
    <dbReference type="NCBI Taxonomy" id="706552"/>
    <lineage>
        <taxon>Eukaryota</taxon>
        <taxon>Viridiplantae</taxon>
        <taxon>Chlorophyta</taxon>
        <taxon>core chlorophytes</taxon>
        <taxon>Trebouxiophyceae</taxon>
        <taxon>Trebouxiales</taxon>
        <taxon>Trebouxiaceae</taxon>
        <taxon>Symbiochloris</taxon>
    </lineage>
</organism>
<protein>
    <submittedName>
        <fullName evidence="2">Uncharacterized protein</fullName>
    </submittedName>
</protein>
<accession>A0AAW1NPJ9</accession>
<feature type="region of interest" description="Disordered" evidence="1">
    <location>
        <begin position="476"/>
        <end position="500"/>
    </location>
</feature>
<comment type="caution">
    <text evidence="2">The sequence shown here is derived from an EMBL/GenBank/DDBJ whole genome shotgun (WGS) entry which is preliminary data.</text>
</comment>
<dbReference type="Proteomes" id="UP001465755">
    <property type="component" value="Unassembled WGS sequence"/>
</dbReference>
<dbReference type="EMBL" id="JALJOQ010000208">
    <property type="protein sequence ID" value="KAK9789394.1"/>
    <property type="molecule type" value="Genomic_DNA"/>
</dbReference>
<reference evidence="2 3" key="1">
    <citation type="journal article" date="2024" name="Nat. Commun.">
        <title>Phylogenomics reveals the evolutionary origins of lichenization in chlorophyte algae.</title>
        <authorList>
            <person name="Puginier C."/>
            <person name="Libourel C."/>
            <person name="Otte J."/>
            <person name="Skaloud P."/>
            <person name="Haon M."/>
            <person name="Grisel S."/>
            <person name="Petersen M."/>
            <person name="Berrin J.G."/>
            <person name="Delaux P.M."/>
            <person name="Dal Grande F."/>
            <person name="Keller J."/>
        </authorList>
    </citation>
    <scope>NUCLEOTIDE SEQUENCE [LARGE SCALE GENOMIC DNA]</scope>
    <source>
        <strain evidence="2 3">SAG 2036</strain>
    </source>
</reference>
<proteinExistence type="predicted"/>
<dbReference type="AlphaFoldDB" id="A0AAW1NPJ9"/>
<evidence type="ECO:0000256" key="1">
    <source>
        <dbReference type="SAM" id="MobiDB-lite"/>
    </source>
</evidence>
<evidence type="ECO:0000313" key="2">
    <source>
        <dbReference type="EMBL" id="KAK9789394.1"/>
    </source>
</evidence>